<dbReference type="InterPro" id="IPR048634">
    <property type="entry name" value="SecD_SecF_C"/>
</dbReference>
<comment type="function">
    <text evidence="9">Part of the Sec protein translocase complex. Interacts with the SecYEG preprotein conducting channel. SecDF uses the proton motive force (PMF) to complete protein translocation after the ATP-dependent function of SecA.</text>
</comment>
<feature type="transmembrane region" description="Helical" evidence="9">
    <location>
        <begin position="264"/>
        <end position="291"/>
    </location>
</feature>
<accession>A0A2H0VID5</accession>
<evidence type="ECO:0000256" key="8">
    <source>
        <dbReference type="ARBA" id="ARBA00023136"/>
    </source>
</evidence>
<evidence type="ECO:0000259" key="10">
    <source>
        <dbReference type="Pfam" id="PF02355"/>
    </source>
</evidence>
<dbReference type="HAMAP" id="MF_01464_B">
    <property type="entry name" value="SecF_B"/>
    <property type="match status" value="1"/>
</dbReference>
<feature type="transmembrane region" description="Helical" evidence="9">
    <location>
        <begin position="241"/>
        <end position="258"/>
    </location>
</feature>
<evidence type="ECO:0000256" key="9">
    <source>
        <dbReference type="HAMAP-Rule" id="MF_01464"/>
    </source>
</evidence>
<evidence type="ECO:0000313" key="12">
    <source>
        <dbReference type="Proteomes" id="UP000231466"/>
    </source>
</evidence>
<evidence type="ECO:0000256" key="4">
    <source>
        <dbReference type="ARBA" id="ARBA00022692"/>
    </source>
</evidence>
<keyword evidence="2 9" id="KW-0813">Transport</keyword>
<keyword evidence="5 9" id="KW-0653">Protein transport</keyword>
<dbReference type="PANTHER" id="PTHR30081:SF8">
    <property type="entry name" value="PROTEIN TRANSLOCASE SUBUNIT SECF"/>
    <property type="match status" value="1"/>
</dbReference>
<keyword evidence="6 9" id="KW-1133">Transmembrane helix</keyword>
<dbReference type="Gene3D" id="1.20.1640.10">
    <property type="entry name" value="Multidrug efflux transporter AcrB transmembrane domain"/>
    <property type="match status" value="1"/>
</dbReference>
<dbReference type="InterPro" id="IPR022813">
    <property type="entry name" value="SecD/SecF_arch_bac"/>
</dbReference>
<comment type="caution">
    <text evidence="9">Lacks conserved residue(s) required for the propagation of feature annotation.</text>
</comment>
<feature type="transmembrane region" description="Helical" evidence="9">
    <location>
        <begin position="190"/>
        <end position="209"/>
    </location>
</feature>
<dbReference type="GO" id="GO:0043952">
    <property type="term" value="P:protein transport by the Sec complex"/>
    <property type="evidence" value="ECO:0007669"/>
    <property type="project" value="UniProtKB-UniRule"/>
</dbReference>
<gene>
    <name evidence="9 11" type="primary">secF</name>
    <name evidence="11" type="ORF">COT89_00965</name>
</gene>
<keyword evidence="7 9" id="KW-0811">Translocation</keyword>
<dbReference type="SUPFAM" id="SSF82866">
    <property type="entry name" value="Multidrug efflux transporter AcrB transmembrane domain"/>
    <property type="match status" value="1"/>
</dbReference>
<comment type="subunit">
    <text evidence="9">Forms a complex with SecD. Part of the essential Sec protein translocation apparatus which comprises SecA, SecYEG and auxiliary proteins SecDF. Other proteins may also be involved.</text>
</comment>
<reference evidence="12" key="1">
    <citation type="submission" date="2017-09" db="EMBL/GenBank/DDBJ databases">
        <title>Depth-based differentiation of microbial function through sediment-hosted aquifers and enrichment of novel symbionts in the deep terrestrial subsurface.</title>
        <authorList>
            <person name="Probst A.J."/>
            <person name="Ladd B."/>
            <person name="Jarett J.K."/>
            <person name="Geller-Mcgrath D.E."/>
            <person name="Sieber C.M.K."/>
            <person name="Emerson J.B."/>
            <person name="Anantharaman K."/>
            <person name="Thomas B.C."/>
            <person name="Malmstrom R."/>
            <person name="Stieglmeier M."/>
            <person name="Klingl A."/>
            <person name="Woyke T."/>
            <person name="Ryan C.M."/>
            <person name="Banfield J.F."/>
        </authorList>
    </citation>
    <scope>NUCLEOTIDE SEQUENCE [LARGE SCALE GENOMIC DNA]</scope>
</reference>
<evidence type="ECO:0000256" key="5">
    <source>
        <dbReference type="ARBA" id="ARBA00022927"/>
    </source>
</evidence>
<dbReference type="EMBL" id="PFAH01000003">
    <property type="protein sequence ID" value="PIR98119.1"/>
    <property type="molecule type" value="Genomic_DNA"/>
</dbReference>
<feature type="domain" description="Protein export membrane protein SecD/SecF C-terminal" evidence="10">
    <location>
        <begin position="102"/>
        <end position="292"/>
    </location>
</feature>
<evidence type="ECO:0000256" key="1">
    <source>
        <dbReference type="ARBA" id="ARBA00004651"/>
    </source>
</evidence>
<feature type="transmembrane region" description="Helical" evidence="9">
    <location>
        <begin position="156"/>
        <end position="178"/>
    </location>
</feature>
<organism evidence="11 12">
    <name type="scientific">Candidatus Colwellbacteria bacterium CG10_big_fil_rev_8_21_14_0_10_42_22</name>
    <dbReference type="NCBI Taxonomy" id="1974540"/>
    <lineage>
        <taxon>Bacteria</taxon>
        <taxon>Candidatus Colwelliibacteriota</taxon>
    </lineage>
</organism>
<keyword evidence="4 9" id="KW-0812">Transmembrane</keyword>
<feature type="transmembrane region" description="Helical" evidence="9">
    <location>
        <begin position="125"/>
        <end position="144"/>
    </location>
</feature>
<dbReference type="GO" id="GO:0005886">
    <property type="term" value="C:plasma membrane"/>
    <property type="evidence" value="ECO:0007669"/>
    <property type="project" value="UniProtKB-SubCell"/>
</dbReference>
<name>A0A2H0VID5_9BACT</name>
<sequence length="297" mass="33120">MKKLLKYKKVFLGFSLILTLISAAAVAYFGFKPGIDFTSGSLWQVIIPETSVDELKGFLADGLGLNEVNISSEEGQIYTLTMREISDGERQEMLTALKLRFGESTQEQDFWSVSPTVSKELRTKAWWAIGLVLLSISLYIAFAFRKVSDPVSSWKYGLITLITLSHDVLLPAGLFALLGAYKGVTVDTNFMVALLVVMGFSVHDTIVVFDRIRENLVKWEKRFDLEELIDRSIAETIARSINTSITLIFVLVAIYVWGPLNLKFFILAILVGTIAGTYSSIFIASPLLLLAGKEKRK</sequence>
<dbReference type="Proteomes" id="UP000231466">
    <property type="component" value="Unassembled WGS sequence"/>
</dbReference>
<dbReference type="InterPro" id="IPR022645">
    <property type="entry name" value="SecD/SecF_bac"/>
</dbReference>
<evidence type="ECO:0000256" key="3">
    <source>
        <dbReference type="ARBA" id="ARBA00022475"/>
    </source>
</evidence>
<dbReference type="GO" id="GO:0065002">
    <property type="term" value="P:intracellular protein transmembrane transport"/>
    <property type="evidence" value="ECO:0007669"/>
    <property type="project" value="UniProtKB-UniRule"/>
</dbReference>
<evidence type="ECO:0000256" key="6">
    <source>
        <dbReference type="ARBA" id="ARBA00022989"/>
    </source>
</evidence>
<dbReference type="InterPro" id="IPR005665">
    <property type="entry name" value="SecF_bac"/>
</dbReference>
<evidence type="ECO:0000256" key="2">
    <source>
        <dbReference type="ARBA" id="ARBA00022448"/>
    </source>
</evidence>
<comment type="subcellular location">
    <subcellularLocation>
        <location evidence="1 9">Cell membrane</location>
        <topology evidence="1 9">Multi-pass membrane protein</topology>
    </subcellularLocation>
</comment>
<dbReference type="PANTHER" id="PTHR30081">
    <property type="entry name" value="PROTEIN-EXPORT MEMBRANE PROTEIN SEC"/>
    <property type="match status" value="1"/>
</dbReference>
<dbReference type="GO" id="GO:0006605">
    <property type="term" value="P:protein targeting"/>
    <property type="evidence" value="ECO:0007669"/>
    <property type="project" value="UniProtKB-UniRule"/>
</dbReference>
<proteinExistence type="inferred from homology"/>
<dbReference type="PRINTS" id="PR01755">
    <property type="entry name" value="SECFTRNLCASE"/>
</dbReference>
<protein>
    <recommendedName>
        <fullName evidence="9">Protein-export membrane protein SecF</fullName>
    </recommendedName>
</protein>
<dbReference type="NCBIfam" id="TIGR00966">
    <property type="entry name" value="transloc_SecF"/>
    <property type="match status" value="1"/>
</dbReference>
<dbReference type="Pfam" id="PF02355">
    <property type="entry name" value="SecD_SecF_C"/>
    <property type="match status" value="1"/>
</dbReference>
<evidence type="ECO:0000313" key="11">
    <source>
        <dbReference type="EMBL" id="PIR98119.1"/>
    </source>
</evidence>
<keyword evidence="8 9" id="KW-0472">Membrane</keyword>
<dbReference type="AlphaFoldDB" id="A0A2H0VID5"/>
<comment type="similarity">
    <text evidence="9">Belongs to the SecD/SecF family. SecF subfamily.</text>
</comment>
<comment type="caution">
    <text evidence="11">The sequence shown here is derived from an EMBL/GenBank/DDBJ whole genome shotgun (WGS) entry which is preliminary data.</text>
</comment>
<dbReference type="GO" id="GO:0015450">
    <property type="term" value="F:protein-transporting ATPase activity"/>
    <property type="evidence" value="ECO:0007669"/>
    <property type="project" value="InterPro"/>
</dbReference>
<evidence type="ECO:0000256" key="7">
    <source>
        <dbReference type="ARBA" id="ARBA00023010"/>
    </source>
</evidence>
<keyword evidence="3 9" id="KW-1003">Cell membrane</keyword>